<reference evidence="3" key="1">
    <citation type="submission" date="2021-06" db="EMBL/GenBank/DDBJ databases">
        <authorList>
            <person name="Kallberg Y."/>
            <person name="Tangrot J."/>
            <person name="Rosling A."/>
        </authorList>
    </citation>
    <scope>NUCLEOTIDE SEQUENCE</scope>
    <source>
        <strain evidence="3">CL551</strain>
    </source>
</reference>
<dbReference type="Proteomes" id="UP000789342">
    <property type="component" value="Unassembled WGS sequence"/>
</dbReference>
<evidence type="ECO:0000259" key="2">
    <source>
        <dbReference type="PROSITE" id="PS50105"/>
    </source>
</evidence>
<name>A0A9N9NLB6_9GLOM</name>
<gene>
    <name evidence="3" type="ORF">AMORRO_LOCUS14638</name>
</gene>
<dbReference type="PANTHER" id="PTHR46829">
    <property type="entry name" value="STERILE ALPHA MOTIF DOMAIN-CONTAINING PROTEIN 15"/>
    <property type="match status" value="1"/>
</dbReference>
<dbReference type="Gene3D" id="1.10.150.50">
    <property type="entry name" value="Transcription Factor, Ets-1"/>
    <property type="match status" value="1"/>
</dbReference>
<dbReference type="Pfam" id="PF07647">
    <property type="entry name" value="SAM_2"/>
    <property type="match status" value="1"/>
</dbReference>
<comment type="caution">
    <text evidence="3">The sequence shown here is derived from an EMBL/GenBank/DDBJ whole genome shotgun (WGS) entry which is preliminary data.</text>
</comment>
<dbReference type="InterPro" id="IPR013761">
    <property type="entry name" value="SAM/pointed_sf"/>
</dbReference>
<dbReference type="InterPro" id="IPR001660">
    <property type="entry name" value="SAM"/>
</dbReference>
<feature type="non-terminal residue" evidence="3">
    <location>
        <position position="1"/>
    </location>
</feature>
<accession>A0A9N9NLB6</accession>
<feature type="region of interest" description="Disordered" evidence="1">
    <location>
        <begin position="217"/>
        <end position="246"/>
    </location>
</feature>
<protein>
    <submittedName>
        <fullName evidence="3">18727_t:CDS:1</fullName>
    </submittedName>
</protein>
<evidence type="ECO:0000256" key="1">
    <source>
        <dbReference type="SAM" id="MobiDB-lite"/>
    </source>
</evidence>
<dbReference type="AlphaFoldDB" id="A0A9N9NLB6"/>
<evidence type="ECO:0000313" key="3">
    <source>
        <dbReference type="EMBL" id="CAG8739861.1"/>
    </source>
</evidence>
<dbReference type="SUPFAM" id="SSF47769">
    <property type="entry name" value="SAM/Pointed domain"/>
    <property type="match status" value="1"/>
</dbReference>
<sequence length="246" mass="27795">LSNGVVNIQNIQNGTMQFYIVQSNTGLVTPLDKMKLPMDGQNDSVLSWDSNKVHNWLSSLGFSEYESQIKEQGISGDILVHLDHSALKDLGVHSVGHRVAIMKAVYFLKIQHNVPVELRDYTPPSAAYESAMNDVNGIPDLRKIENAFQERGMYFHYQVQRLSSELTKLREELIPIWKMFKENKPLPEPERNISVNGFNGSNLSVQVPSISVRPAAYSECSSAPPSPHSPRDVNSNNRNNRYYDHD</sequence>
<evidence type="ECO:0000313" key="4">
    <source>
        <dbReference type="Proteomes" id="UP000789342"/>
    </source>
</evidence>
<keyword evidence="4" id="KW-1185">Reference proteome</keyword>
<dbReference type="OrthoDB" id="8883818at2759"/>
<feature type="non-terminal residue" evidence="3">
    <location>
        <position position="246"/>
    </location>
</feature>
<proteinExistence type="predicted"/>
<dbReference type="SMART" id="SM00454">
    <property type="entry name" value="SAM"/>
    <property type="match status" value="1"/>
</dbReference>
<feature type="domain" description="SAM" evidence="2">
    <location>
        <begin position="48"/>
        <end position="111"/>
    </location>
</feature>
<dbReference type="PANTHER" id="PTHR46829:SF1">
    <property type="entry name" value="STERILE ALPHA MOTIF DOMAIN-CONTAINING PROTEIN 15"/>
    <property type="match status" value="1"/>
</dbReference>
<organism evidence="3 4">
    <name type="scientific">Acaulospora morrowiae</name>
    <dbReference type="NCBI Taxonomy" id="94023"/>
    <lineage>
        <taxon>Eukaryota</taxon>
        <taxon>Fungi</taxon>
        <taxon>Fungi incertae sedis</taxon>
        <taxon>Mucoromycota</taxon>
        <taxon>Glomeromycotina</taxon>
        <taxon>Glomeromycetes</taxon>
        <taxon>Diversisporales</taxon>
        <taxon>Acaulosporaceae</taxon>
        <taxon>Acaulospora</taxon>
    </lineage>
</organism>
<dbReference type="EMBL" id="CAJVPV010029994">
    <property type="protein sequence ID" value="CAG8739861.1"/>
    <property type="molecule type" value="Genomic_DNA"/>
</dbReference>
<dbReference type="PROSITE" id="PS50105">
    <property type="entry name" value="SAM_DOMAIN"/>
    <property type="match status" value="1"/>
</dbReference>